<feature type="transmembrane region" description="Helical" evidence="9">
    <location>
        <begin position="176"/>
        <end position="198"/>
    </location>
</feature>
<evidence type="ECO:0000313" key="12">
    <source>
        <dbReference type="Proteomes" id="UP000261704"/>
    </source>
</evidence>
<evidence type="ECO:0000256" key="3">
    <source>
        <dbReference type="ARBA" id="ARBA00005346"/>
    </source>
</evidence>
<keyword evidence="4" id="KW-1003">Cell membrane</keyword>
<evidence type="ECO:0000259" key="10">
    <source>
        <dbReference type="Pfam" id="PF00361"/>
    </source>
</evidence>
<feature type="domain" description="NADH:quinone oxidoreductase/Mrp antiporter transmembrane" evidence="10">
    <location>
        <begin position="142"/>
        <end position="437"/>
    </location>
</feature>
<feature type="transmembrane region" description="Helical" evidence="9">
    <location>
        <begin position="463"/>
        <end position="483"/>
    </location>
</feature>
<protein>
    <submittedName>
        <fullName evidence="11">Monovalent cation/H+ antiporter subunit D family protein</fullName>
    </submittedName>
</protein>
<keyword evidence="5 8" id="KW-0812">Transmembrane</keyword>
<dbReference type="GO" id="GO:0005886">
    <property type="term" value="C:plasma membrane"/>
    <property type="evidence" value="ECO:0007669"/>
    <property type="project" value="UniProtKB-SubCell"/>
</dbReference>
<evidence type="ECO:0000256" key="9">
    <source>
        <dbReference type="SAM" id="Phobius"/>
    </source>
</evidence>
<feature type="transmembrane region" description="Helical" evidence="9">
    <location>
        <begin position="328"/>
        <end position="352"/>
    </location>
</feature>
<evidence type="ECO:0000313" key="11">
    <source>
        <dbReference type="EMBL" id="AXX96917.1"/>
    </source>
</evidence>
<dbReference type="Pfam" id="PF00361">
    <property type="entry name" value="Proton_antipo_M"/>
    <property type="match status" value="1"/>
</dbReference>
<dbReference type="RefSeq" id="WP_118941575.1">
    <property type="nucleotide sequence ID" value="NZ_CP032125.1"/>
</dbReference>
<dbReference type="PANTHER" id="PTHR42703">
    <property type="entry name" value="NADH DEHYDROGENASE"/>
    <property type="match status" value="1"/>
</dbReference>
<dbReference type="GO" id="GO:0008137">
    <property type="term" value="F:NADH dehydrogenase (ubiquinone) activity"/>
    <property type="evidence" value="ECO:0007669"/>
    <property type="project" value="InterPro"/>
</dbReference>
<feature type="transmembrane region" description="Helical" evidence="9">
    <location>
        <begin position="252"/>
        <end position="273"/>
    </location>
</feature>
<feature type="transmembrane region" description="Helical" evidence="9">
    <location>
        <begin position="224"/>
        <end position="245"/>
    </location>
</feature>
<comment type="function">
    <text evidence="1">NDH-1 shuttles electrons from NADH, via FMN and iron-sulfur (Fe-S) centers, to quinones in the respiratory chain. The immediate electron acceptor for the enzyme in this species is believed to be ubiquinone. Couples the redox reaction to proton translocation (for every two electrons transferred, four hydrogen ions are translocated across the cytoplasmic membrane), and thus conserves the redox energy in a proton gradient.</text>
</comment>
<evidence type="ECO:0000256" key="5">
    <source>
        <dbReference type="ARBA" id="ARBA00022692"/>
    </source>
</evidence>
<organism evidence="11 12">
    <name type="scientific">Profundibacter amoris</name>
    <dbReference type="NCBI Taxonomy" id="2171755"/>
    <lineage>
        <taxon>Bacteria</taxon>
        <taxon>Pseudomonadati</taxon>
        <taxon>Pseudomonadota</taxon>
        <taxon>Alphaproteobacteria</taxon>
        <taxon>Rhodobacterales</taxon>
        <taxon>Paracoccaceae</taxon>
        <taxon>Profundibacter</taxon>
    </lineage>
</organism>
<comment type="subcellular location">
    <subcellularLocation>
        <location evidence="2">Cell membrane</location>
        <topology evidence="2">Multi-pass membrane protein</topology>
    </subcellularLocation>
    <subcellularLocation>
        <location evidence="8">Membrane</location>
        <topology evidence="8">Multi-pass membrane protein</topology>
    </subcellularLocation>
</comment>
<dbReference type="InterPro" id="IPR003918">
    <property type="entry name" value="NADH_UbQ_OxRdtase"/>
</dbReference>
<dbReference type="EMBL" id="CP032125">
    <property type="protein sequence ID" value="AXX96917.1"/>
    <property type="molecule type" value="Genomic_DNA"/>
</dbReference>
<dbReference type="PANTHER" id="PTHR42703:SF1">
    <property type="entry name" value="NA(+)_H(+) ANTIPORTER SUBUNIT D1"/>
    <property type="match status" value="1"/>
</dbReference>
<dbReference type="OrthoDB" id="9768329at2"/>
<keyword evidence="6 9" id="KW-1133">Transmembrane helix</keyword>
<feature type="transmembrane region" description="Helical" evidence="9">
    <location>
        <begin position="146"/>
        <end position="164"/>
    </location>
</feature>
<dbReference type="InterPro" id="IPR001750">
    <property type="entry name" value="ND/Mrp_TM"/>
</dbReference>
<evidence type="ECO:0000256" key="2">
    <source>
        <dbReference type="ARBA" id="ARBA00004651"/>
    </source>
</evidence>
<evidence type="ECO:0000256" key="6">
    <source>
        <dbReference type="ARBA" id="ARBA00022989"/>
    </source>
</evidence>
<feature type="transmembrane region" description="Helical" evidence="9">
    <location>
        <begin position="388"/>
        <end position="411"/>
    </location>
</feature>
<name>A0A347UDI9_9RHOB</name>
<dbReference type="KEGG" id="pamo:BAR1_02630"/>
<dbReference type="GO" id="GO:0042773">
    <property type="term" value="P:ATP synthesis coupled electron transport"/>
    <property type="evidence" value="ECO:0007669"/>
    <property type="project" value="InterPro"/>
</dbReference>
<feature type="transmembrane region" description="Helical" evidence="9">
    <location>
        <begin position="16"/>
        <end position="34"/>
    </location>
</feature>
<keyword evidence="7 9" id="KW-0472">Membrane</keyword>
<evidence type="ECO:0000256" key="7">
    <source>
        <dbReference type="ARBA" id="ARBA00023136"/>
    </source>
</evidence>
<dbReference type="InterPro" id="IPR050586">
    <property type="entry name" value="CPA3_Na-H_Antiporter_D"/>
</dbReference>
<accession>A0A347UDI9</accession>
<proteinExistence type="inferred from homology"/>
<dbReference type="Proteomes" id="UP000261704">
    <property type="component" value="Chromosome"/>
</dbReference>
<dbReference type="PRINTS" id="PR01437">
    <property type="entry name" value="NUOXDRDTASE4"/>
</dbReference>
<feature type="transmembrane region" description="Helical" evidence="9">
    <location>
        <begin position="87"/>
        <end position="109"/>
    </location>
</feature>
<keyword evidence="12" id="KW-1185">Reference proteome</keyword>
<sequence>MSAEALHTARTLSDHLPILVVLVPFLAAPLTVLIGSRRLAWPIAFCAALASFIISVLLLLRVLDSGVISYAIGGWLPPLGIEYRIDAANAFVLLLVSAIGTIVLPYTIQSIKNEITPRHQTLFYTMYLLCFTGLLGVVVTGDAFNVFVFLEISSLSTYVLVAMGSRTDKRALTAAYDYLIMGTIGATFFVIGIGFLYAATGTLNMADIARYIQEHGTNRTLETAFAFIVVGMGLKAAVYPLHLWLPNAYTYAPSAVTSFLAATATKVAIYVLLRFMFTIFQPDFLFEMHAVRWVMMPLAILAMFAASLIAVFQSDFKRMLAYSSIAQIGYILLGIGMLSTTGLTAAIVHLFNHGITKAALFMGVGALVLRSGGSFYAKIEGMGKAMPFTSFAIVIAGLSLIGVPGTAGFISKWVLVQAAIEQGYWPLALAIVGSSLLAIIYVWRVIETLYMKQPAEGWTRQEAPLTMLVPLWIMAGATVWFGVDTDLTMTAARAAADGLLHGFMGGVASGN</sequence>
<gene>
    <name evidence="11" type="ORF">BAR1_02630</name>
</gene>
<evidence type="ECO:0000256" key="8">
    <source>
        <dbReference type="RuleBase" id="RU000320"/>
    </source>
</evidence>
<feature type="transmembrane region" description="Helical" evidence="9">
    <location>
        <begin position="41"/>
        <end position="60"/>
    </location>
</feature>
<feature type="transmembrane region" description="Helical" evidence="9">
    <location>
        <begin position="293"/>
        <end position="316"/>
    </location>
</feature>
<dbReference type="AlphaFoldDB" id="A0A347UDI9"/>
<evidence type="ECO:0000256" key="4">
    <source>
        <dbReference type="ARBA" id="ARBA00022475"/>
    </source>
</evidence>
<reference evidence="11 12" key="1">
    <citation type="submission" date="2018-09" db="EMBL/GenBank/DDBJ databases">
        <title>Profundibacter amoris BAR1 gen. nov., sp. nov., a new member of the Roseobacter clade isolated at Lokis Castle Vent Field on the Arctic Mid-Oceanic Ridge.</title>
        <authorList>
            <person name="Le Moine Bauer S."/>
            <person name="Sjoeberg A.G."/>
            <person name="L'Haridon S."/>
            <person name="Stokke R."/>
            <person name="Roalkvam I."/>
            <person name="Steen I.H."/>
            <person name="Dahle H."/>
        </authorList>
    </citation>
    <scope>NUCLEOTIDE SEQUENCE [LARGE SCALE GENOMIC DNA]</scope>
    <source>
        <strain evidence="11 12">BAR1</strain>
    </source>
</reference>
<feature type="transmembrane region" description="Helical" evidence="9">
    <location>
        <begin position="121"/>
        <end position="140"/>
    </location>
</feature>
<evidence type="ECO:0000256" key="1">
    <source>
        <dbReference type="ARBA" id="ARBA00002378"/>
    </source>
</evidence>
<comment type="similarity">
    <text evidence="3">Belongs to the CPA3 antiporters (TC 2.A.63) subunit D family.</text>
</comment>
<feature type="transmembrane region" description="Helical" evidence="9">
    <location>
        <begin position="423"/>
        <end position="443"/>
    </location>
</feature>